<name>A0A4C1VJA2_EUMVA</name>
<proteinExistence type="predicted"/>
<organism evidence="1 2">
    <name type="scientific">Eumeta variegata</name>
    <name type="common">Bagworm moth</name>
    <name type="synonym">Eumeta japonica</name>
    <dbReference type="NCBI Taxonomy" id="151549"/>
    <lineage>
        <taxon>Eukaryota</taxon>
        <taxon>Metazoa</taxon>
        <taxon>Ecdysozoa</taxon>
        <taxon>Arthropoda</taxon>
        <taxon>Hexapoda</taxon>
        <taxon>Insecta</taxon>
        <taxon>Pterygota</taxon>
        <taxon>Neoptera</taxon>
        <taxon>Endopterygota</taxon>
        <taxon>Lepidoptera</taxon>
        <taxon>Glossata</taxon>
        <taxon>Ditrysia</taxon>
        <taxon>Tineoidea</taxon>
        <taxon>Psychidae</taxon>
        <taxon>Oiketicinae</taxon>
        <taxon>Eumeta</taxon>
    </lineage>
</organism>
<keyword evidence="2" id="KW-1185">Reference proteome</keyword>
<dbReference type="Proteomes" id="UP000299102">
    <property type="component" value="Unassembled WGS sequence"/>
</dbReference>
<gene>
    <name evidence="1" type="ORF">EVAR_36320_1</name>
</gene>
<dbReference type="EMBL" id="BGZK01000347">
    <property type="protein sequence ID" value="GBP38367.1"/>
    <property type="molecule type" value="Genomic_DNA"/>
</dbReference>
<sequence length="138" mass="15346">MLLRPVGPGMAASFGERYQAQIDLLDTSNRSCSKQACEPRKTGGHRRSQTLGTPRSHQCIASFLARYMICDGEDLTDGCGKGRAGWLSDLDQNSYTQNGLGAGNEHRPQRVGESWTDRLNVPHEARGEWFNNSDYRIS</sequence>
<reference evidence="1 2" key="1">
    <citation type="journal article" date="2019" name="Commun. Biol.">
        <title>The bagworm genome reveals a unique fibroin gene that provides high tensile strength.</title>
        <authorList>
            <person name="Kono N."/>
            <person name="Nakamura H."/>
            <person name="Ohtoshi R."/>
            <person name="Tomita M."/>
            <person name="Numata K."/>
            <person name="Arakawa K."/>
        </authorList>
    </citation>
    <scope>NUCLEOTIDE SEQUENCE [LARGE SCALE GENOMIC DNA]</scope>
</reference>
<evidence type="ECO:0000313" key="1">
    <source>
        <dbReference type="EMBL" id="GBP38367.1"/>
    </source>
</evidence>
<comment type="caution">
    <text evidence="1">The sequence shown here is derived from an EMBL/GenBank/DDBJ whole genome shotgun (WGS) entry which is preliminary data.</text>
</comment>
<protein>
    <submittedName>
        <fullName evidence="1">Uncharacterized protein</fullName>
    </submittedName>
</protein>
<dbReference type="AlphaFoldDB" id="A0A4C1VJA2"/>
<evidence type="ECO:0000313" key="2">
    <source>
        <dbReference type="Proteomes" id="UP000299102"/>
    </source>
</evidence>
<accession>A0A4C1VJA2</accession>